<reference evidence="2" key="1">
    <citation type="submission" date="2025-05" db="UniProtKB">
        <authorList>
            <consortium name="RefSeq"/>
        </authorList>
    </citation>
    <scope>NUCLEOTIDE SEQUENCE [LARGE SCALE GENOMIC DNA]</scope>
    <source>
        <strain evidence="2">14028-0561.14</strain>
    </source>
</reference>
<feature type="compositionally biased region" description="Basic and acidic residues" evidence="1">
    <location>
        <begin position="11"/>
        <end position="26"/>
    </location>
</feature>
<keyword evidence="2" id="KW-1185">Reference proteome</keyword>
<dbReference type="GeneID" id="108082852"/>
<dbReference type="OMA" id="HIGINAN"/>
<organism evidence="2 3">
    <name type="scientific">Drosophila kikkawai</name>
    <name type="common">Fruit fly</name>
    <dbReference type="NCBI Taxonomy" id="30033"/>
    <lineage>
        <taxon>Eukaryota</taxon>
        <taxon>Metazoa</taxon>
        <taxon>Ecdysozoa</taxon>
        <taxon>Arthropoda</taxon>
        <taxon>Hexapoda</taxon>
        <taxon>Insecta</taxon>
        <taxon>Pterygota</taxon>
        <taxon>Neoptera</taxon>
        <taxon>Endopterygota</taxon>
        <taxon>Diptera</taxon>
        <taxon>Brachycera</taxon>
        <taxon>Muscomorpha</taxon>
        <taxon>Ephydroidea</taxon>
        <taxon>Drosophilidae</taxon>
        <taxon>Drosophila</taxon>
        <taxon>Sophophora</taxon>
    </lineage>
</organism>
<feature type="compositionally biased region" description="Low complexity" evidence="1">
    <location>
        <begin position="1"/>
        <end position="10"/>
    </location>
</feature>
<protein>
    <recommendedName>
        <fullName evidence="4">SEA domain-containing protein</fullName>
    </recommendedName>
</protein>
<reference evidence="3" key="2">
    <citation type="submission" date="2025-08" db="UniProtKB">
        <authorList>
            <consortium name="RefSeq"/>
        </authorList>
    </citation>
    <scope>IDENTIFICATION</scope>
    <source>
        <strain evidence="3">14028-0561.14</strain>
        <tissue evidence="3">Whole fly</tissue>
    </source>
</reference>
<evidence type="ECO:0008006" key="4">
    <source>
        <dbReference type="Google" id="ProtNLM"/>
    </source>
</evidence>
<feature type="compositionally biased region" description="Polar residues" evidence="1">
    <location>
        <begin position="27"/>
        <end position="49"/>
    </location>
</feature>
<feature type="compositionally biased region" description="Basic and acidic residues" evidence="1">
    <location>
        <begin position="50"/>
        <end position="65"/>
    </location>
</feature>
<dbReference type="OrthoDB" id="7860461at2759"/>
<feature type="compositionally biased region" description="Polar residues" evidence="1">
    <location>
        <begin position="66"/>
        <end position="91"/>
    </location>
</feature>
<dbReference type="Proteomes" id="UP001652661">
    <property type="component" value="Chromosome 2L"/>
</dbReference>
<dbReference type="AlphaFoldDB" id="A0A6P4IXX6"/>
<proteinExistence type="predicted"/>
<accession>A0A6P4IXX6</accession>
<gene>
    <name evidence="3" type="primary">LOC108082852</name>
</gene>
<name>A0A6P4IXX6_DROKI</name>
<evidence type="ECO:0000313" key="2">
    <source>
        <dbReference type="Proteomes" id="UP001652661"/>
    </source>
</evidence>
<sequence>MEASPEGNGNPEEKPNPNHKKGENQKKNNSQTETNSQDNTNISGDSVQEIQEHSSETLESRDSRTRSIGTTGSAHLSTVESQTSGFTTESNYPTAFGYEPLTSGSSSSFGSIQTLYGPPPTNFLREVHVEVNPSSSGEEIQSVRRDLQELLANAMFHIGGWNNQAIYIIAYNYM</sequence>
<dbReference type="RefSeq" id="XP_017033917.1">
    <property type="nucleotide sequence ID" value="XM_017178428.3"/>
</dbReference>
<feature type="region of interest" description="Disordered" evidence="1">
    <location>
        <begin position="1"/>
        <end position="91"/>
    </location>
</feature>
<evidence type="ECO:0000256" key="1">
    <source>
        <dbReference type="SAM" id="MobiDB-lite"/>
    </source>
</evidence>
<evidence type="ECO:0000313" key="3">
    <source>
        <dbReference type="RefSeq" id="XP_017033917.1"/>
    </source>
</evidence>